<sequence>MDSTPDLQADMRRETASAVRQAAADGERGHHPFSRTRFRVVPADGTPPAKPAGHNREGGR</sequence>
<dbReference type="EMBL" id="LNQE01000016">
    <property type="protein sequence ID" value="KUG29956.1"/>
    <property type="molecule type" value="Genomic_DNA"/>
</dbReference>
<gene>
    <name evidence="2" type="ORF">ASZ90_000148</name>
</gene>
<name>A0A0W8GA01_9ZZZZ</name>
<protein>
    <submittedName>
        <fullName evidence="2">Uncharacterized protein</fullName>
    </submittedName>
</protein>
<evidence type="ECO:0000256" key="1">
    <source>
        <dbReference type="SAM" id="MobiDB-lite"/>
    </source>
</evidence>
<accession>A0A0W8GA01</accession>
<feature type="region of interest" description="Disordered" evidence="1">
    <location>
        <begin position="1"/>
        <end position="60"/>
    </location>
</feature>
<organism evidence="2">
    <name type="scientific">hydrocarbon metagenome</name>
    <dbReference type="NCBI Taxonomy" id="938273"/>
    <lineage>
        <taxon>unclassified sequences</taxon>
        <taxon>metagenomes</taxon>
        <taxon>ecological metagenomes</taxon>
    </lineage>
</organism>
<dbReference type="AlphaFoldDB" id="A0A0W8GA01"/>
<reference evidence="2" key="1">
    <citation type="journal article" date="2015" name="Proc. Natl. Acad. Sci. U.S.A.">
        <title>Networks of energetic and metabolic interactions define dynamics in microbial communities.</title>
        <authorList>
            <person name="Embree M."/>
            <person name="Liu J.K."/>
            <person name="Al-Bassam M.M."/>
            <person name="Zengler K."/>
        </authorList>
    </citation>
    <scope>NUCLEOTIDE SEQUENCE</scope>
</reference>
<comment type="caution">
    <text evidence="2">The sequence shown here is derived from an EMBL/GenBank/DDBJ whole genome shotgun (WGS) entry which is preliminary data.</text>
</comment>
<evidence type="ECO:0000313" key="2">
    <source>
        <dbReference type="EMBL" id="KUG29956.1"/>
    </source>
</evidence>
<proteinExistence type="predicted"/>